<dbReference type="SUPFAM" id="SSF69304">
    <property type="entry name" value="Tricorn protease N-terminal domain"/>
    <property type="match status" value="1"/>
</dbReference>
<dbReference type="AlphaFoldDB" id="A0A0F8XKN5"/>
<dbReference type="Gene3D" id="2.120.10.30">
    <property type="entry name" value="TolB, C-terminal domain"/>
    <property type="match status" value="1"/>
</dbReference>
<name>A0A0F8XKN5_9ZZZZ</name>
<proteinExistence type="predicted"/>
<dbReference type="InterPro" id="IPR011042">
    <property type="entry name" value="6-blade_b-propeller_TolB-like"/>
</dbReference>
<evidence type="ECO:0000256" key="1">
    <source>
        <dbReference type="SAM" id="MobiDB-lite"/>
    </source>
</evidence>
<protein>
    <recommendedName>
        <fullName evidence="3">Dipeptidylpeptidase IV N-terminal domain-containing protein</fullName>
    </recommendedName>
</protein>
<sequence>MPAYAAEVPIGSDPGVQQDRPRINGDKVVWLEDSISGWPGDVVFYDLTLAARTQVTVSGNANLPSVSGDSVFWEDHRKPSGWYPDTDIYKYDLTSSLETAVSTRATTQYSTDAWGTKVVWYEFVDNLTRWDIFIKDTSTGVETQLDIVDDQINPRIYGDKVVFQDDSGGKSDIIMYDISTTVLTPVTDLPGSYQYEPDVSQDKIVFSDRRN</sequence>
<dbReference type="EMBL" id="LAZR01062373">
    <property type="protein sequence ID" value="KKK61655.1"/>
    <property type="molecule type" value="Genomic_DNA"/>
</dbReference>
<feature type="non-terminal residue" evidence="2">
    <location>
        <position position="211"/>
    </location>
</feature>
<evidence type="ECO:0008006" key="3">
    <source>
        <dbReference type="Google" id="ProtNLM"/>
    </source>
</evidence>
<evidence type="ECO:0000313" key="2">
    <source>
        <dbReference type="EMBL" id="KKK61655.1"/>
    </source>
</evidence>
<accession>A0A0F8XKN5</accession>
<dbReference type="NCBIfam" id="TIGR04275">
    <property type="entry name" value="beta_prop_Msarc"/>
    <property type="match status" value="1"/>
</dbReference>
<gene>
    <name evidence="2" type="ORF">LCGC14_3012150</name>
</gene>
<dbReference type="PANTHER" id="PTHR36842:SF1">
    <property type="entry name" value="PROTEIN TOLB"/>
    <property type="match status" value="1"/>
</dbReference>
<dbReference type="InterPro" id="IPR027618">
    <property type="entry name" value="Beta_prop_Msarc"/>
</dbReference>
<dbReference type="PANTHER" id="PTHR36842">
    <property type="entry name" value="PROTEIN TOLB HOMOLOG"/>
    <property type="match status" value="1"/>
</dbReference>
<feature type="region of interest" description="Disordered" evidence="1">
    <location>
        <begin position="1"/>
        <end position="21"/>
    </location>
</feature>
<reference evidence="2" key="1">
    <citation type="journal article" date="2015" name="Nature">
        <title>Complex archaea that bridge the gap between prokaryotes and eukaryotes.</title>
        <authorList>
            <person name="Spang A."/>
            <person name="Saw J.H."/>
            <person name="Jorgensen S.L."/>
            <person name="Zaremba-Niedzwiedzka K."/>
            <person name="Martijn J."/>
            <person name="Lind A.E."/>
            <person name="van Eijk R."/>
            <person name="Schleper C."/>
            <person name="Guy L."/>
            <person name="Ettema T.J."/>
        </authorList>
    </citation>
    <scope>NUCLEOTIDE SEQUENCE</scope>
</reference>
<organism evidence="2">
    <name type="scientific">marine sediment metagenome</name>
    <dbReference type="NCBI Taxonomy" id="412755"/>
    <lineage>
        <taxon>unclassified sequences</taxon>
        <taxon>metagenomes</taxon>
        <taxon>ecological metagenomes</taxon>
    </lineage>
</organism>
<comment type="caution">
    <text evidence="2">The sequence shown here is derived from an EMBL/GenBank/DDBJ whole genome shotgun (WGS) entry which is preliminary data.</text>
</comment>